<evidence type="ECO:0000313" key="1">
    <source>
        <dbReference type="EMBL" id="MBW4435212.1"/>
    </source>
</evidence>
<accession>A0A9E3HDE5</accession>
<evidence type="ECO:0000313" key="2">
    <source>
        <dbReference type="Proteomes" id="UP000813215"/>
    </source>
</evidence>
<proteinExistence type="predicted"/>
<protein>
    <submittedName>
        <fullName evidence="1">Uncharacterized protein</fullName>
    </submittedName>
</protein>
<reference evidence="1" key="2">
    <citation type="journal article" date="2022" name="Microbiol. Resour. Announc.">
        <title>Metagenome Sequencing to Explore Phylogenomics of Terrestrial Cyanobacteria.</title>
        <authorList>
            <person name="Ward R.D."/>
            <person name="Stajich J.E."/>
            <person name="Johansen J.R."/>
            <person name="Huntemann M."/>
            <person name="Clum A."/>
            <person name="Foster B."/>
            <person name="Foster B."/>
            <person name="Roux S."/>
            <person name="Palaniappan K."/>
            <person name="Varghese N."/>
            <person name="Mukherjee S."/>
            <person name="Reddy T.B.K."/>
            <person name="Daum C."/>
            <person name="Copeland A."/>
            <person name="Chen I.A."/>
            <person name="Ivanova N.N."/>
            <person name="Kyrpides N.C."/>
            <person name="Shapiro N."/>
            <person name="Eloe-Fadrosh E.A."/>
            <person name="Pietrasiak N."/>
        </authorList>
    </citation>
    <scope>NUCLEOTIDE SEQUENCE</scope>
    <source>
        <strain evidence="1">HA4357-MV3</strain>
    </source>
</reference>
<name>A0A9E3HDE5_9NOST</name>
<reference evidence="1" key="1">
    <citation type="submission" date="2021-05" db="EMBL/GenBank/DDBJ databases">
        <authorList>
            <person name="Pietrasiak N."/>
            <person name="Ward R."/>
            <person name="Stajich J.E."/>
            <person name="Kurbessoian T."/>
        </authorList>
    </citation>
    <scope>NUCLEOTIDE SEQUENCE</scope>
    <source>
        <strain evidence="1">HA4357-MV3</strain>
    </source>
</reference>
<dbReference type="EMBL" id="JAHHHW010000155">
    <property type="protein sequence ID" value="MBW4435212.1"/>
    <property type="molecule type" value="Genomic_DNA"/>
</dbReference>
<gene>
    <name evidence="1" type="ORF">KME28_26745</name>
</gene>
<dbReference type="Proteomes" id="UP000813215">
    <property type="component" value="Unassembled WGS sequence"/>
</dbReference>
<organism evidence="1 2">
    <name type="scientific">Pelatocladus maniniholoensis HA4357-MV3</name>
    <dbReference type="NCBI Taxonomy" id="1117104"/>
    <lineage>
        <taxon>Bacteria</taxon>
        <taxon>Bacillati</taxon>
        <taxon>Cyanobacteriota</taxon>
        <taxon>Cyanophyceae</taxon>
        <taxon>Nostocales</taxon>
        <taxon>Nostocaceae</taxon>
        <taxon>Pelatocladus</taxon>
    </lineage>
</organism>
<dbReference type="AlphaFoldDB" id="A0A9E3HDE5"/>
<sequence length="93" mass="10126">MSLPKGYQEGTDIFKVFVTVGQANFRWLELPSLDQPIPTSGTRGLNSPRNQLEELLAAVGADDQPSTSRNVQVVADPSRGWTTKQVTVKVIAT</sequence>
<comment type="caution">
    <text evidence="1">The sequence shown here is derived from an EMBL/GenBank/DDBJ whole genome shotgun (WGS) entry which is preliminary data.</text>
</comment>